<accession>A0A6L6YN91</accession>
<dbReference type="EMBL" id="WSRP01000015">
    <property type="protein sequence ID" value="MVX56771.1"/>
    <property type="molecule type" value="Genomic_DNA"/>
</dbReference>
<proteinExistence type="predicted"/>
<feature type="domain" description="Band 7" evidence="2">
    <location>
        <begin position="29"/>
        <end position="216"/>
    </location>
</feature>
<dbReference type="InterPro" id="IPR036013">
    <property type="entry name" value="Band_7/SPFH_dom_sf"/>
</dbReference>
<dbReference type="Pfam" id="PF01145">
    <property type="entry name" value="Band_7"/>
    <property type="match status" value="1"/>
</dbReference>
<dbReference type="InterPro" id="IPR001107">
    <property type="entry name" value="Band_7"/>
</dbReference>
<comment type="subcellular location">
    <subcellularLocation>
        <location evidence="1">Membrane</location>
        <topology evidence="1">Single-pass membrane protein</topology>
    </subcellularLocation>
</comment>
<dbReference type="AlphaFoldDB" id="A0A6L6YN91"/>
<sequence>MKPSTFLMSSGILTAIVAGGIYTACNLQTVPAGYVGVKVNLYGSDKGVQQEELGVGRYLLTWNEQAYLFPTFNQLHTYAQPFTFQTSDAMAVNARIGVEYQVKPSMATKVFQTYRKGVDEITDVNLRQNVSDALIKYASLMDVNELTASGKSKLLDNVTEELRHQLEDVGIHIIRVSWASDIEYPPQVRESINAKIEATQRAMLRENEVAQSKAEAEKARVAAQGEADAQLTKAKAEAESIAIRAKALRDNPQVLTLEAISRWDGKLPVYLGGDSLPSIFMQSK</sequence>
<dbReference type="Gene3D" id="3.30.479.30">
    <property type="entry name" value="Band 7 domain"/>
    <property type="match status" value="1"/>
</dbReference>
<reference evidence="3 4" key="1">
    <citation type="submission" date="2019-12" db="EMBL/GenBank/DDBJ databases">
        <title>Microbes associate with the intestines of laboratory mice.</title>
        <authorList>
            <person name="Navarre W."/>
            <person name="Wong E."/>
        </authorList>
    </citation>
    <scope>NUCLEOTIDE SEQUENCE [LARGE SCALE GENOMIC DNA]</scope>
    <source>
        <strain evidence="3 4">NM82_D38</strain>
    </source>
</reference>
<dbReference type="RefSeq" id="WP_160335201.1">
    <property type="nucleotide sequence ID" value="NZ_WSRP01000015.1"/>
</dbReference>
<dbReference type="PANTHER" id="PTHR42911">
    <property type="entry name" value="MODULATOR OF FTSH PROTEASE HFLC"/>
    <property type="match status" value="1"/>
</dbReference>
<evidence type="ECO:0000313" key="3">
    <source>
        <dbReference type="EMBL" id="MVX56771.1"/>
    </source>
</evidence>
<organism evidence="3 4">
    <name type="scientific">Parasutterella muris</name>
    <dbReference type="NCBI Taxonomy" id="2565572"/>
    <lineage>
        <taxon>Bacteria</taxon>
        <taxon>Pseudomonadati</taxon>
        <taxon>Pseudomonadota</taxon>
        <taxon>Betaproteobacteria</taxon>
        <taxon>Burkholderiales</taxon>
        <taxon>Sutterellaceae</taxon>
        <taxon>Parasutterella</taxon>
    </lineage>
</organism>
<name>A0A6L6YN91_9BURK</name>
<dbReference type="GO" id="GO:0016020">
    <property type="term" value="C:membrane"/>
    <property type="evidence" value="ECO:0007669"/>
    <property type="project" value="UniProtKB-SubCell"/>
</dbReference>
<evidence type="ECO:0000313" key="4">
    <source>
        <dbReference type="Proteomes" id="UP000472580"/>
    </source>
</evidence>
<protein>
    <submittedName>
        <fullName evidence="3">SPFH/Band 7/PHB domain protein</fullName>
    </submittedName>
</protein>
<keyword evidence="4" id="KW-1185">Reference proteome</keyword>
<dbReference type="OrthoDB" id="9812991at2"/>
<evidence type="ECO:0000256" key="1">
    <source>
        <dbReference type="ARBA" id="ARBA00004167"/>
    </source>
</evidence>
<comment type="caution">
    <text evidence="3">The sequence shown here is derived from an EMBL/GenBank/DDBJ whole genome shotgun (WGS) entry which is preliminary data.</text>
</comment>
<dbReference type="PANTHER" id="PTHR42911:SF1">
    <property type="entry name" value="MODULATOR OF FTSH PROTEASE HFLC"/>
    <property type="match status" value="1"/>
</dbReference>
<gene>
    <name evidence="3" type="ORF">E5987_06055</name>
</gene>
<dbReference type="Proteomes" id="UP000472580">
    <property type="component" value="Unassembled WGS sequence"/>
</dbReference>
<dbReference type="SUPFAM" id="SSF117892">
    <property type="entry name" value="Band 7/SPFH domain"/>
    <property type="match status" value="1"/>
</dbReference>
<evidence type="ECO:0000259" key="2">
    <source>
        <dbReference type="Pfam" id="PF01145"/>
    </source>
</evidence>